<dbReference type="InterPro" id="IPR009003">
    <property type="entry name" value="Peptidase_S1_PA"/>
</dbReference>
<reference evidence="4" key="1">
    <citation type="journal article" date="2019" name="Int. J. Syst. Evol. Microbiol.">
        <title>The Global Catalogue of Microorganisms (GCM) 10K type strain sequencing project: providing services to taxonomists for standard genome sequencing and annotation.</title>
        <authorList>
            <consortium name="The Broad Institute Genomics Platform"/>
            <consortium name="The Broad Institute Genome Sequencing Center for Infectious Disease"/>
            <person name="Wu L."/>
            <person name="Ma J."/>
        </authorList>
    </citation>
    <scope>NUCLEOTIDE SEQUENCE [LARGE SCALE GENOMIC DNA]</scope>
    <source>
        <strain evidence="4">CCUG 73951</strain>
    </source>
</reference>
<evidence type="ECO:0000313" key="4">
    <source>
        <dbReference type="Proteomes" id="UP001596494"/>
    </source>
</evidence>
<accession>A0ABW2K1K8</accession>
<dbReference type="Gene3D" id="2.40.10.10">
    <property type="entry name" value="Trypsin-like serine proteases"/>
    <property type="match status" value="2"/>
</dbReference>
<keyword evidence="2" id="KW-0472">Membrane</keyword>
<keyword evidence="2" id="KW-1133">Transmembrane helix</keyword>
<dbReference type="InterPro" id="IPR043504">
    <property type="entry name" value="Peptidase_S1_PA_chymotrypsin"/>
</dbReference>
<dbReference type="PANTHER" id="PTHR43019">
    <property type="entry name" value="SERINE ENDOPROTEASE DEGS"/>
    <property type="match status" value="1"/>
</dbReference>
<dbReference type="Proteomes" id="UP001596494">
    <property type="component" value="Unassembled WGS sequence"/>
</dbReference>
<protein>
    <submittedName>
        <fullName evidence="3">S1C family serine protease</fullName>
        <ecNumber evidence="3">3.4.21.-</ecNumber>
    </submittedName>
</protein>
<comment type="caution">
    <text evidence="3">The sequence shown here is derived from an EMBL/GenBank/DDBJ whole genome shotgun (WGS) entry which is preliminary data.</text>
</comment>
<evidence type="ECO:0000313" key="3">
    <source>
        <dbReference type="EMBL" id="MFC7320112.1"/>
    </source>
</evidence>
<organism evidence="3 4">
    <name type="scientific">Halobacillus campisalis</name>
    <dbReference type="NCBI Taxonomy" id="435909"/>
    <lineage>
        <taxon>Bacteria</taxon>
        <taxon>Bacillati</taxon>
        <taxon>Bacillota</taxon>
        <taxon>Bacilli</taxon>
        <taxon>Bacillales</taxon>
        <taxon>Bacillaceae</taxon>
        <taxon>Halobacillus</taxon>
    </lineage>
</organism>
<name>A0ABW2K1K8_9BACI</name>
<dbReference type="RefSeq" id="WP_289216766.1">
    <property type="nucleotide sequence ID" value="NZ_JAPVRC010000008.1"/>
</dbReference>
<keyword evidence="4" id="KW-1185">Reference proteome</keyword>
<dbReference type="EMBL" id="JBHTBY010000003">
    <property type="protein sequence ID" value="MFC7320112.1"/>
    <property type="molecule type" value="Genomic_DNA"/>
</dbReference>
<dbReference type="PRINTS" id="PR00834">
    <property type="entry name" value="PROTEASES2C"/>
</dbReference>
<keyword evidence="3" id="KW-0645">Protease</keyword>
<dbReference type="EC" id="3.4.21.-" evidence="3"/>
<dbReference type="InterPro" id="IPR001940">
    <property type="entry name" value="Peptidase_S1C"/>
</dbReference>
<keyword evidence="3" id="KW-0378">Hydrolase</keyword>
<sequence>MSKYDDERKDIIDDDLYEEIDEEEMYELVQAERREALEKARREKQGPKEKRPFPKWIFYLIAFMMVMNIVAVLPNTFSIPAVDFLITSAKLSTDDDIKEFKRSIVVVDAGESKGTGFSISDDGKILTNHHVIEGERRISVGFQEEGLYQAEVVESFPDIDLAILQVEGGGFPSLDLADETSFEESEPFSFIGNPLSFTGVANEGTIIDYIELEDWEEPVLMLDAPIYRGNSGSPVINEEGEVIAVVFATLREDEHGRVGLAVPIDYYYEKLEAS</sequence>
<dbReference type="Pfam" id="PF13365">
    <property type="entry name" value="Trypsin_2"/>
    <property type="match status" value="1"/>
</dbReference>
<dbReference type="PANTHER" id="PTHR43019:SF23">
    <property type="entry name" value="PROTEASE DO-LIKE 5, CHLOROPLASTIC"/>
    <property type="match status" value="1"/>
</dbReference>
<keyword evidence="1" id="KW-0720">Serine protease</keyword>
<dbReference type="GO" id="GO:0006508">
    <property type="term" value="P:proteolysis"/>
    <property type="evidence" value="ECO:0007669"/>
    <property type="project" value="UniProtKB-KW"/>
</dbReference>
<evidence type="ECO:0000256" key="1">
    <source>
        <dbReference type="ARBA" id="ARBA00022825"/>
    </source>
</evidence>
<keyword evidence="2" id="KW-0812">Transmembrane</keyword>
<proteinExistence type="predicted"/>
<evidence type="ECO:0000256" key="2">
    <source>
        <dbReference type="SAM" id="Phobius"/>
    </source>
</evidence>
<gene>
    <name evidence="3" type="ORF">ACFQMN_04420</name>
</gene>
<feature type="transmembrane region" description="Helical" evidence="2">
    <location>
        <begin position="56"/>
        <end position="77"/>
    </location>
</feature>
<dbReference type="GO" id="GO:0008233">
    <property type="term" value="F:peptidase activity"/>
    <property type="evidence" value="ECO:0007669"/>
    <property type="project" value="UniProtKB-KW"/>
</dbReference>
<dbReference type="SUPFAM" id="SSF50494">
    <property type="entry name" value="Trypsin-like serine proteases"/>
    <property type="match status" value="1"/>
</dbReference>